<reference evidence="1 2" key="1">
    <citation type="journal article" date="2015" name="Nature">
        <title>rRNA introns, odd ribosomes, and small enigmatic genomes across a large radiation of phyla.</title>
        <authorList>
            <person name="Brown C.T."/>
            <person name="Hug L.A."/>
            <person name="Thomas B.C."/>
            <person name="Sharon I."/>
            <person name="Castelle C.J."/>
            <person name="Singh A."/>
            <person name="Wilkins M.J."/>
            <person name="Williams K.H."/>
            <person name="Banfield J.F."/>
        </authorList>
    </citation>
    <scope>NUCLEOTIDE SEQUENCE [LARGE SCALE GENOMIC DNA]</scope>
</reference>
<name>A0A0G0JUV0_9BACT</name>
<dbReference type="EMBL" id="LBUP01000003">
    <property type="protein sequence ID" value="KKQ66820.1"/>
    <property type="molecule type" value="Genomic_DNA"/>
</dbReference>
<evidence type="ECO:0000313" key="1">
    <source>
        <dbReference type="EMBL" id="KKQ66820.1"/>
    </source>
</evidence>
<comment type="caution">
    <text evidence="1">The sequence shown here is derived from an EMBL/GenBank/DDBJ whole genome shotgun (WGS) entry which is preliminary data.</text>
</comment>
<organism evidence="1 2">
    <name type="scientific">Candidatus Daviesbacteria bacterium GW2011_GWA2_38_24</name>
    <dbReference type="NCBI Taxonomy" id="1618422"/>
    <lineage>
        <taxon>Bacteria</taxon>
        <taxon>Candidatus Daviesiibacteriota</taxon>
    </lineage>
</organism>
<sequence length="237" mass="26700">MGLIDRDIYGVGQEFHIFTDKTKDFRSTGQLSTSHLGYLAYQTQIVLNLDKINLPINLDFVELGCGVDKALTPFDPEMGYIITPEDYNPQARIRKLISRMERYSKFIGPNTGLLEFRATSVVNIPSAHPLANPIRRREGLRLIVGANGQVIMGDSIREENKDVNFCAFYPAATGRVADLSDDRSPALKDLVTTVGWRSKQYQFIAATLPWFSLMVPDEPKTHHARLRTVTARFVLPD</sequence>
<dbReference type="AlphaFoldDB" id="A0A0G0JUV0"/>
<evidence type="ECO:0000313" key="2">
    <source>
        <dbReference type="Proteomes" id="UP000034235"/>
    </source>
</evidence>
<accession>A0A0G0JUV0</accession>
<dbReference type="Proteomes" id="UP000034235">
    <property type="component" value="Unassembled WGS sequence"/>
</dbReference>
<proteinExistence type="predicted"/>
<gene>
    <name evidence="1" type="ORF">US86_C0003G0063</name>
</gene>
<protein>
    <submittedName>
        <fullName evidence="1">Uncharacterized protein</fullName>
    </submittedName>
</protein>